<dbReference type="Pfam" id="PF13560">
    <property type="entry name" value="HTH_31"/>
    <property type="match status" value="1"/>
</dbReference>
<reference evidence="2 3" key="1">
    <citation type="submission" date="2021-01" db="EMBL/GenBank/DDBJ databases">
        <title>Whole genome shotgun sequence of Catellatospora citrea NBRC 14495.</title>
        <authorList>
            <person name="Komaki H."/>
            <person name="Tamura T."/>
        </authorList>
    </citation>
    <scope>NUCLEOTIDE SEQUENCE [LARGE SCALE GENOMIC DNA]</scope>
    <source>
        <strain evidence="2 3">NBRC 14495</strain>
    </source>
</reference>
<accession>A0A8J3KLZ8</accession>
<dbReference type="GO" id="GO:0003677">
    <property type="term" value="F:DNA binding"/>
    <property type="evidence" value="ECO:0007669"/>
    <property type="project" value="InterPro"/>
</dbReference>
<evidence type="ECO:0000313" key="3">
    <source>
        <dbReference type="Proteomes" id="UP000659904"/>
    </source>
</evidence>
<dbReference type="CDD" id="cd00093">
    <property type="entry name" value="HTH_XRE"/>
    <property type="match status" value="1"/>
</dbReference>
<dbReference type="EMBL" id="BONH01000009">
    <property type="protein sequence ID" value="GIF97674.1"/>
    <property type="molecule type" value="Genomic_DNA"/>
</dbReference>
<gene>
    <name evidence="2" type="ORF">Cci01nite_27680</name>
</gene>
<dbReference type="Proteomes" id="UP000659904">
    <property type="component" value="Unassembled WGS sequence"/>
</dbReference>
<sequence length="426" mass="45370">MRVAPFGTAGSNLESTPFAYLVGHAMKSPERPSPEPIGDKIRRLRDIRGYSVRHAAALAGISHTQWGRIEKGQRSADNRFQLADIAQALKVSLSDLTGAAGLVAGDYAHTRTAVAQTMQAVIEADLEDPPLAEAVPMDLLTQRLELAQSLRFKCDYTGASTVLPELLKGLHAASFGQDRTPALRGLVLAQETASFVVRYLGDPASAVMIADRSRQAAAALGDPVIMGLSAWTQAHAAAGCGLYPRAQRIADRAVADLERAAGLPDAREMLGQLLMVAAFTRYAQGDVGGAASAVAEAERLAELTGQSAALGLNFGPTNIRFWQVNMDADGADPGRAVQIARGVNPNDVPVVSRQAGFHIDVARALANTGQDQAAIRQFLMAERIAPQRVRMSPIVQETARGMLERARRGTGWVELRGLCERVGVGL</sequence>
<evidence type="ECO:0000313" key="2">
    <source>
        <dbReference type="EMBL" id="GIF97674.1"/>
    </source>
</evidence>
<dbReference type="Gene3D" id="1.10.260.40">
    <property type="entry name" value="lambda repressor-like DNA-binding domains"/>
    <property type="match status" value="1"/>
</dbReference>
<evidence type="ECO:0000259" key="1">
    <source>
        <dbReference type="PROSITE" id="PS50943"/>
    </source>
</evidence>
<dbReference type="AlphaFoldDB" id="A0A8J3KLZ8"/>
<keyword evidence="3" id="KW-1185">Reference proteome</keyword>
<dbReference type="InterPro" id="IPR001387">
    <property type="entry name" value="Cro/C1-type_HTH"/>
</dbReference>
<name>A0A8J3KLZ8_9ACTN</name>
<dbReference type="InterPro" id="IPR010982">
    <property type="entry name" value="Lambda_DNA-bd_dom_sf"/>
</dbReference>
<dbReference type="PROSITE" id="PS50943">
    <property type="entry name" value="HTH_CROC1"/>
    <property type="match status" value="1"/>
</dbReference>
<dbReference type="SMART" id="SM00530">
    <property type="entry name" value="HTH_XRE"/>
    <property type="match status" value="1"/>
</dbReference>
<proteinExistence type="predicted"/>
<dbReference type="SUPFAM" id="SSF47413">
    <property type="entry name" value="lambda repressor-like DNA-binding domains"/>
    <property type="match status" value="1"/>
</dbReference>
<comment type="caution">
    <text evidence="2">The sequence shown here is derived from an EMBL/GenBank/DDBJ whole genome shotgun (WGS) entry which is preliminary data.</text>
</comment>
<protein>
    <submittedName>
        <fullName evidence="2">Transcriptional regulator</fullName>
    </submittedName>
</protein>
<organism evidence="2 3">
    <name type="scientific">Catellatospora citrea</name>
    <dbReference type="NCBI Taxonomy" id="53366"/>
    <lineage>
        <taxon>Bacteria</taxon>
        <taxon>Bacillati</taxon>
        <taxon>Actinomycetota</taxon>
        <taxon>Actinomycetes</taxon>
        <taxon>Micromonosporales</taxon>
        <taxon>Micromonosporaceae</taxon>
        <taxon>Catellatospora</taxon>
    </lineage>
</organism>
<feature type="domain" description="HTH cro/C1-type" evidence="1">
    <location>
        <begin position="41"/>
        <end position="96"/>
    </location>
</feature>